<dbReference type="GO" id="GO:0016788">
    <property type="term" value="F:hydrolase activity, acting on ester bonds"/>
    <property type="evidence" value="ECO:0007669"/>
    <property type="project" value="InterPro"/>
</dbReference>
<dbReference type="InterPro" id="IPR015991">
    <property type="entry name" value="TatD/YcfH-like"/>
</dbReference>
<dbReference type="FunFam" id="3.20.20.140:FF:000005">
    <property type="entry name" value="TatD family hydrolase"/>
    <property type="match status" value="1"/>
</dbReference>
<feature type="binding site" evidence="3">
    <location>
        <position position="203"/>
    </location>
    <ligand>
        <name>a divalent metal cation</name>
        <dbReference type="ChEBI" id="CHEBI:60240"/>
        <label>1</label>
    </ligand>
</feature>
<feature type="binding site" evidence="3">
    <location>
        <position position="93"/>
    </location>
    <ligand>
        <name>a divalent metal cation</name>
        <dbReference type="ChEBI" id="CHEBI:60240"/>
        <label>1</label>
    </ligand>
</feature>
<dbReference type="SUPFAM" id="SSF51556">
    <property type="entry name" value="Metallo-dependent hydrolases"/>
    <property type="match status" value="1"/>
</dbReference>
<gene>
    <name evidence="4" type="ORF">ASJ80_15780</name>
</gene>
<dbReference type="RefSeq" id="WP_069582684.1">
    <property type="nucleotide sequence ID" value="NZ_LMVM01000001.1"/>
</dbReference>
<organism evidence="4 5">
    <name type="scientific">Methanobacterium bryantii</name>
    <dbReference type="NCBI Taxonomy" id="2161"/>
    <lineage>
        <taxon>Archaea</taxon>
        <taxon>Methanobacteriati</taxon>
        <taxon>Methanobacteriota</taxon>
        <taxon>Methanomada group</taxon>
        <taxon>Methanobacteria</taxon>
        <taxon>Methanobacteriales</taxon>
        <taxon>Methanobacteriaceae</taxon>
        <taxon>Methanobacterium</taxon>
    </lineage>
</organism>
<dbReference type="InterPro" id="IPR032466">
    <property type="entry name" value="Metal_Hydrolase"/>
</dbReference>
<evidence type="ECO:0000256" key="1">
    <source>
        <dbReference type="ARBA" id="ARBA00022723"/>
    </source>
</evidence>
<dbReference type="InterPro" id="IPR018228">
    <property type="entry name" value="DNase_TatD-rel_CS"/>
</dbReference>
<dbReference type="Proteomes" id="UP000217784">
    <property type="component" value="Unassembled WGS sequence"/>
</dbReference>
<keyword evidence="1 3" id="KW-0479">Metal-binding</keyword>
<dbReference type="PIRSF" id="PIRSF005902">
    <property type="entry name" value="DNase_TatD"/>
    <property type="match status" value="1"/>
</dbReference>
<protein>
    <submittedName>
        <fullName evidence="4">DNase</fullName>
    </submittedName>
</protein>
<dbReference type="EMBL" id="LMVM01000001">
    <property type="protein sequence ID" value="PAV06287.1"/>
    <property type="molecule type" value="Genomic_DNA"/>
</dbReference>
<dbReference type="GO" id="GO:0046872">
    <property type="term" value="F:metal ion binding"/>
    <property type="evidence" value="ECO:0007669"/>
    <property type="project" value="UniProtKB-KW"/>
</dbReference>
<dbReference type="AlphaFoldDB" id="A0A2A2HA80"/>
<sequence length="252" mass="28663">MIDVHCHVDFKDFNKNREEVMARAKKKLSAIVDSGATLGGNRRALKLVGDYKGFAHAALGFHPVNATKADLDIIEKAVKEIHENIDKAVAIGETGLDFHEVKDTESRNRQIKVFKTFIDLANEYEMPIILHARDAELKAFEIIKKYSKDIDIIFHCYGGDIETAHKIVDESYYISFSTIIAYSDYHEELVEEIPIQNILTETDSPYLSPFKGQKNEPSFVEEAVKKIADVKSLPVFKVDQKTERNARKVFDI</sequence>
<evidence type="ECO:0000256" key="3">
    <source>
        <dbReference type="PIRSR" id="PIRSR005902-1"/>
    </source>
</evidence>
<dbReference type="PANTHER" id="PTHR46124:SF2">
    <property type="entry name" value="D-AMINOACYL-TRNA DEACYLASE"/>
    <property type="match status" value="1"/>
</dbReference>
<comment type="caution">
    <text evidence="4">The sequence shown here is derived from an EMBL/GenBank/DDBJ whole genome shotgun (WGS) entry which is preliminary data.</text>
</comment>
<dbReference type="PROSITE" id="PS01091">
    <property type="entry name" value="TATD_3"/>
    <property type="match status" value="1"/>
</dbReference>
<feature type="binding site" evidence="3">
    <location>
        <position position="5"/>
    </location>
    <ligand>
        <name>a divalent metal cation</name>
        <dbReference type="ChEBI" id="CHEBI:60240"/>
        <label>1</label>
    </ligand>
</feature>
<proteinExistence type="predicted"/>
<reference evidence="4 5" key="1">
    <citation type="journal article" date="2017" name="BMC Genomics">
        <title>Genomic analysis of methanogenic archaea reveals a shift towards energy conservation.</title>
        <authorList>
            <person name="Gilmore S.P."/>
            <person name="Henske J.K."/>
            <person name="Sexton J.A."/>
            <person name="Solomon K.V."/>
            <person name="Seppala S."/>
            <person name="Yoo J.I."/>
            <person name="Huyett L.M."/>
            <person name="Pressman A."/>
            <person name="Cogan J.Z."/>
            <person name="Kivenson V."/>
            <person name="Peng X."/>
            <person name="Tan Y."/>
            <person name="Valentine D.L."/>
            <person name="O'Malley M.A."/>
        </authorList>
    </citation>
    <scope>NUCLEOTIDE SEQUENCE [LARGE SCALE GENOMIC DNA]</scope>
    <source>
        <strain evidence="4 5">M.o.H.</strain>
    </source>
</reference>
<evidence type="ECO:0000313" key="5">
    <source>
        <dbReference type="Proteomes" id="UP000217784"/>
    </source>
</evidence>
<dbReference type="CDD" id="cd01310">
    <property type="entry name" value="TatD_DNAse"/>
    <property type="match status" value="1"/>
</dbReference>
<dbReference type="Pfam" id="PF01026">
    <property type="entry name" value="TatD_DNase"/>
    <property type="match status" value="1"/>
</dbReference>
<name>A0A2A2HA80_METBR</name>
<dbReference type="OrthoDB" id="26412at2157"/>
<dbReference type="GO" id="GO:0004536">
    <property type="term" value="F:DNA nuclease activity"/>
    <property type="evidence" value="ECO:0007669"/>
    <property type="project" value="InterPro"/>
</dbReference>
<feature type="binding site" evidence="3">
    <location>
        <position position="155"/>
    </location>
    <ligand>
        <name>a divalent metal cation</name>
        <dbReference type="ChEBI" id="CHEBI:60240"/>
        <label>2</label>
    </ligand>
</feature>
<accession>A0A2A2HA80</accession>
<keyword evidence="5" id="KW-1185">Reference proteome</keyword>
<feature type="binding site" evidence="3">
    <location>
        <position position="131"/>
    </location>
    <ligand>
        <name>a divalent metal cation</name>
        <dbReference type="ChEBI" id="CHEBI:60240"/>
        <label>2</label>
    </ligand>
</feature>
<keyword evidence="2" id="KW-0378">Hydrolase</keyword>
<feature type="binding site" evidence="3">
    <location>
        <position position="7"/>
    </location>
    <ligand>
        <name>a divalent metal cation</name>
        <dbReference type="ChEBI" id="CHEBI:60240"/>
        <label>1</label>
    </ligand>
</feature>
<dbReference type="Gene3D" id="3.20.20.140">
    <property type="entry name" value="Metal-dependent hydrolases"/>
    <property type="match status" value="1"/>
</dbReference>
<evidence type="ECO:0000313" key="4">
    <source>
        <dbReference type="EMBL" id="PAV06287.1"/>
    </source>
</evidence>
<dbReference type="InterPro" id="IPR001130">
    <property type="entry name" value="TatD-like"/>
</dbReference>
<evidence type="ECO:0000256" key="2">
    <source>
        <dbReference type="ARBA" id="ARBA00022801"/>
    </source>
</evidence>
<dbReference type="NCBIfam" id="TIGR00010">
    <property type="entry name" value="YchF/TatD family DNA exonuclease"/>
    <property type="match status" value="1"/>
</dbReference>
<dbReference type="PANTHER" id="PTHR46124">
    <property type="entry name" value="D-AMINOACYL-TRNA DEACYLASE"/>
    <property type="match status" value="1"/>
</dbReference>